<dbReference type="AlphaFoldDB" id="A0A286U1B4"/>
<name>A0A286U1B4_9BACT</name>
<gene>
    <name evidence="3" type="ORF">SCALIN_C28_0140</name>
    <name evidence="4" type="ORF">SCALIN_C34_0095</name>
</gene>
<evidence type="ECO:0000313" key="3">
    <source>
        <dbReference type="EMBL" id="GAX61938.1"/>
    </source>
</evidence>
<proteinExistence type="inferred from homology"/>
<sequence>MGFAARKAESSENWRTLFYDFLDKRLDKIEREYPMEDLGEISKAVFQERSEILGQMILGLIKRKFGHLLNQQNCDCPDCGKSMQRHDKLSRTIQTLAGQFELERPYFYCRACSFGNYPLDEALGLSRSSKQYDIQDVEAWLSSETAYETASETYERITGVKLSEHHMHEATNTIGQEVGILDICPSKEEIHKKIENISKNKFRRPIMMLALDGAHGPMRPEPSPHRRKEKRGKGEWKEIKGFRLYLIDGTSINHLISWHQVCEDHELAQDLVKIKEAGLIPEAEIRLGIIGDGAHWIWNRCKEIFPSAKEILDYYHCSEYVHGVGNAHYGKETRESRQWCEATLTRIHFGDHEDVLGGLGKMKAQTQEVQDKIDKFYTYLTNHCEKMHYDTTKRGGYHIGSGAIESANKFISHTRLKRSGAWWYAQNANNMLKIRCAKYNGTYDKIIEKYKKDDQERIKNKKSRKSLRLVK</sequence>
<comment type="caution">
    <text evidence="3">The sequence shown here is derived from an EMBL/GenBank/DDBJ whole genome shotgun (WGS) entry which is preliminary data.</text>
</comment>
<feature type="region of interest" description="Disordered" evidence="2">
    <location>
        <begin position="213"/>
        <end position="234"/>
    </location>
</feature>
<protein>
    <recommendedName>
        <fullName evidence="6">ISKra4 family transposase</fullName>
    </recommendedName>
</protein>
<keyword evidence="5" id="KW-1185">Reference proteome</keyword>
<evidence type="ECO:0008006" key="6">
    <source>
        <dbReference type="Google" id="ProtNLM"/>
    </source>
</evidence>
<evidence type="ECO:0000313" key="5">
    <source>
        <dbReference type="Proteomes" id="UP000218542"/>
    </source>
</evidence>
<evidence type="ECO:0000313" key="4">
    <source>
        <dbReference type="EMBL" id="GAX62544.1"/>
    </source>
</evidence>
<reference evidence="3" key="1">
    <citation type="journal article" date="2017" name="Environ. Microbiol. Rep.">
        <title>Genetic diversity of marine anaerobic ammonium-oxidizing bacteria as revealed by genomic and proteomic analyses of 'Candidatus Scalindua japonica'.</title>
        <authorList>
            <person name="Oshiki M."/>
            <person name="Mizuto K."/>
            <person name="Kimura Z."/>
            <person name="Kindaichi T."/>
            <person name="Satoh H."/>
            <person name="Okabe S."/>
        </authorList>
    </citation>
    <scope>NUCLEOTIDE SEQUENCE</scope>
    <source>
        <strain evidence="3">Husup-a2</strain>
    </source>
</reference>
<dbReference type="EMBL" id="BAOS01000028">
    <property type="protein sequence ID" value="GAX61938.1"/>
    <property type="molecule type" value="Genomic_DNA"/>
</dbReference>
<comment type="similarity">
    <text evidence="1">Belongs to the UPF0236 family.</text>
</comment>
<organism evidence="3 5">
    <name type="scientific">Candidatus Scalindua japonica</name>
    <dbReference type="NCBI Taxonomy" id="1284222"/>
    <lineage>
        <taxon>Bacteria</taxon>
        <taxon>Pseudomonadati</taxon>
        <taxon>Planctomycetota</taxon>
        <taxon>Candidatus Brocadiia</taxon>
        <taxon>Candidatus Brocadiales</taxon>
        <taxon>Candidatus Scalinduaceae</taxon>
        <taxon>Candidatus Scalindua</taxon>
    </lineage>
</organism>
<dbReference type="NCBIfam" id="NF033572">
    <property type="entry name" value="transpos_ISKra4"/>
    <property type="match status" value="1"/>
</dbReference>
<dbReference type="Proteomes" id="UP000218542">
    <property type="component" value="Unassembled WGS sequence"/>
</dbReference>
<evidence type="ECO:0000256" key="1">
    <source>
        <dbReference type="ARBA" id="ARBA00006539"/>
    </source>
</evidence>
<evidence type="ECO:0000256" key="2">
    <source>
        <dbReference type="SAM" id="MobiDB-lite"/>
    </source>
</evidence>
<dbReference type="Pfam" id="PF06782">
    <property type="entry name" value="UPF0236"/>
    <property type="match status" value="1"/>
</dbReference>
<accession>A0A286U1B4</accession>
<reference evidence="5" key="2">
    <citation type="journal article" date="2017" name="Environ. Microbiol. Rep.">
        <title>Genetic Diversity of Marine Anaerobic Ammonium-Oxidizing Bacteria as Revealed by Genomic and Proteomic Analyses of 'Candidatus Scalindua japonica'.</title>
        <authorList>
            <person name="Oshiki M."/>
            <person name="Mizuto K."/>
            <person name="Kimura Z."/>
            <person name="Kindaichi T."/>
            <person name="Satoh H."/>
            <person name="Okabe S."/>
        </authorList>
    </citation>
    <scope>NUCLEOTIDE SEQUENCE [LARGE SCALE GENOMIC DNA]</scope>
    <source>
        <strain evidence="5">husup-a2</strain>
    </source>
</reference>
<dbReference type="InterPro" id="IPR009620">
    <property type="entry name" value="UPF0236"/>
</dbReference>
<dbReference type="EMBL" id="BAOS01000034">
    <property type="protein sequence ID" value="GAX62544.1"/>
    <property type="molecule type" value="Genomic_DNA"/>
</dbReference>